<comment type="catalytic activity">
    <reaction evidence="6">
        <text>a 2'-deoxyadenosine in DNA + S-adenosyl-L-methionine = an N(6)-methyl-2'-deoxyadenosine in DNA + S-adenosyl-L-homocysteine + H(+)</text>
        <dbReference type="Rhea" id="RHEA:15197"/>
        <dbReference type="Rhea" id="RHEA-COMP:12418"/>
        <dbReference type="Rhea" id="RHEA-COMP:12419"/>
        <dbReference type="ChEBI" id="CHEBI:15378"/>
        <dbReference type="ChEBI" id="CHEBI:57856"/>
        <dbReference type="ChEBI" id="CHEBI:59789"/>
        <dbReference type="ChEBI" id="CHEBI:90615"/>
        <dbReference type="ChEBI" id="CHEBI:90616"/>
        <dbReference type="EC" id="2.1.1.72"/>
    </reaction>
</comment>
<dbReference type="InterPro" id="IPR050953">
    <property type="entry name" value="N4_N6_ade-DNA_methylase"/>
</dbReference>
<comment type="caution">
    <text evidence="8">The sequence shown here is derived from an EMBL/GenBank/DDBJ whole genome shotgun (WGS) entry which is preliminary data.</text>
</comment>
<dbReference type="PROSITE" id="PS00092">
    <property type="entry name" value="N6_MTASE"/>
    <property type="match status" value="1"/>
</dbReference>
<dbReference type="AlphaFoldDB" id="A0A444J0X7"/>
<keyword evidence="9" id="KW-1185">Reference proteome</keyword>
<evidence type="ECO:0000313" key="8">
    <source>
        <dbReference type="EMBL" id="RWX46746.1"/>
    </source>
</evidence>
<dbReference type="InterPro" id="IPR002052">
    <property type="entry name" value="DNA_methylase_N6_adenine_CS"/>
</dbReference>
<dbReference type="GO" id="GO:0032259">
    <property type="term" value="P:methylation"/>
    <property type="evidence" value="ECO:0007669"/>
    <property type="project" value="UniProtKB-KW"/>
</dbReference>
<dbReference type="GO" id="GO:0003676">
    <property type="term" value="F:nucleic acid binding"/>
    <property type="evidence" value="ECO:0007669"/>
    <property type="project" value="InterPro"/>
</dbReference>
<dbReference type="Gene3D" id="3.40.50.150">
    <property type="entry name" value="Vaccinia Virus protein VP39"/>
    <property type="match status" value="1"/>
</dbReference>
<dbReference type="GO" id="GO:0006304">
    <property type="term" value="P:DNA modification"/>
    <property type="evidence" value="ECO:0007669"/>
    <property type="project" value="InterPro"/>
</dbReference>
<dbReference type="EMBL" id="MTKO01000052">
    <property type="protein sequence ID" value="RWX46746.1"/>
    <property type="molecule type" value="Genomic_DNA"/>
</dbReference>
<evidence type="ECO:0000256" key="3">
    <source>
        <dbReference type="ARBA" id="ARBA00022603"/>
    </source>
</evidence>
<dbReference type="GO" id="GO:0009007">
    <property type="term" value="F:site-specific DNA-methyltransferase (adenine-specific) activity"/>
    <property type="evidence" value="ECO:0007669"/>
    <property type="project" value="UniProtKB-EC"/>
</dbReference>
<evidence type="ECO:0000313" key="9">
    <source>
        <dbReference type="Proteomes" id="UP000287853"/>
    </source>
</evidence>
<evidence type="ECO:0000256" key="5">
    <source>
        <dbReference type="ARBA" id="ARBA00022691"/>
    </source>
</evidence>
<protein>
    <recommendedName>
        <fullName evidence="2">site-specific DNA-methyltransferase (adenine-specific)</fullName>
        <ecNumber evidence="2">2.1.1.72</ecNumber>
    </recommendedName>
</protein>
<dbReference type="Pfam" id="PF07669">
    <property type="entry name" value="Eco57I"/>
    <property type="match status" value="1"/>
</dbReference>
<evidence type="ECO:0000256" key="2">
    <source>
        <dbReference type="ARBA" id="ARBA00011900"/>
    </source>
</evidence>
<dbReference type="PRINTS" id="PR00507">
    <property type="entry name" value="N12N6MTFRASE"/>
</dbReference>
<proteinExistence type="inferred from homology"/>
<evidence type="ECO:0000256" key="1">
    <source>
        <dbReference type="ARBA" id="ARBA00006594"/>
    </source>
</evidence>
<reference evidence="8 9" key="1">
    <citation type="submission" date="2017-01" db="EMBL/GenBank/DDBJ databases">
        <title>The cable genome- insights into the physiology and evolution of filamentous bacteria capable of sulfide oxidation via long distance electron transfer.</title>
        <authorList>
            <person name="Schreiber L."/>
            <person name="Bjerg J.T."/>
            <person name="Boggild A."/>
            <person name="Van De Vossenberg J."/>
            <person name="Meysman F."/>
            <person name="Nielsen L.P."/>
            <person name="Schramm A."/>
            <person name="Kjeldsen K.U."/>
        </authorList>
    </citation>
    <scope>NUCLEOTIDE SEQUENCE [LARGE SCALE GENOMIC DNA]</scope>
    <source>
        <strain evidence="8">MCF</strain>
    </source>
</reference>
<dbReference type="SUPFAM" id="SSF53335">
    <property type="entry name" value="S-adenosyl-L-methionine-dependent methyltransferases"/>
    <property type="match status" value="1"/>
</dbReference>
<feature type="domain" description="Type II methyltransferase M.TaqI-like" evidence="7">
    <location>
        <begin position="404"/>
        <end position="558"/>
    </location>
</feature>
<dbReference type="InterPro" id="IPR029063">
    <property type="entry name" value="SAM-dependent_MTases_sf"/>
</dbReference>
<dbReference type="EC" id="2.1.1.72" evidence="2"/>
<keyword evidence="5" id="KW-0949">S-adenosyl-L-methionine</keyword>
<accession>A0A444J0X7</accession>
<dbReference type="PANTHER" id="PTHR33841">
    <property type="entry name" value="DNA METHYLTRANSFERASE YEEA-RELATED"/>
    <property type="match status" value="1"/>
</dbReference>
<organism evidence="8 9">
    <name type="scientific">Candidatus Electrothrix aarhusensis</name>
    <dbReference type="NCBI Taxonomy" id="1859131"/>
    <lineage>
        <taxon>Bacteria</taxon>
        <taxon>Pseudomonadati</taxon>
        <taxon>Thermodesulfobacteriota</taxon>
        <taxon>Desulfobulbia</taxon>
        <taxon>Desulfobulbales</taxon>
        <taxon>Desulfobulbaceae</taxon>
        <taxon>Candidatus Electrothrix</taxon>
    </lineage>
</organism>
<gene>
    <name evidence="8" type="ORF">H206_02290</name>
</gene>
<evidence type="ECO:0000256" key="6">
    <source>
        <dbReference type="ARBA" id="ARBA00047942"/>
    </source>
</evidence>
<comment type="similarity">
    <text evidence="1">Belongs to the N(4)/N(6)-methyltransferase family.</text>
</comment>
<dbReference type="PANTHER" id="PTHR33841:SF5">
    <property type="entry name" value="DNA METHYLASE (MODIFICATION METHYLASE) (METHYLTRANSFERASE)-RELATED"/>
    <property type="match status" value="1"/>
</dbReference>
<sequence>MNGSNEDIFRKELNRMEMLRPDGELSSLYFVQDKEQAEPRIRIALEQAERYQANAVFFRIFPAGNNRSPIPQIYIYHDTALSLDQAKYAELHRRLWNAGIPPLVFILTASQVKVLNCRQEPKIDPESKQPIFTPFRRFEKILAAERAFAAREIAAGTLWEDPAFKNDFVLEKTAYFKLLTHLKLFRLDLLALNTLPEPTVNRLLVMAILVKYLNDRKDAAGNRVFAKGFLRQFSHANNDDVASLFSEKGSCIKLFDHLSKHFNGGIFELTDDEKAELEQADLSEVATFLKGDQDPTSGQLFFWPLYSFEDLPVELISNIYEEFLAKKDAKSSKGVVYTPPMLVDFLLDQCLPLNAETLSWKILDPACGSGVFLVGAFKRLIQCWRIANDWKQPTYRELQTILKNNIFGIDKASEAVLISAFSLCIALCDELEPLVIWNKLKFDNLQKRNLMDRDFFEVVESEEFNNHFDLVIGNPPFDSRLTTSAARQVEKNQAQNRPKLPDTQLALLFLEQSFKVTRKEAAVCLVQPAGPLLYNGKALPFRSYLFEQFAINQVFDFTALEGILFKAKVATAAVIGRNMPSTADKILHLTFRRTKALKEKLLFELDPYDFHWVSREYVKQKQYIWKTNLLGGGRLHRMLDRLLPDAPTLGEYLEEKKKNHGWQFGEGYSVGYAKPLNDLPSVTELLELSPEELKERYKLKGLPQLASWLTGKSDISSKALTQVGIDWNSVQPLDKLFFERPRKTNQLIFSAPHVLIREIVDGAAIPAMYTEEYSVFTNQIIGVHAPENERDQLKLLAERLNDSKLFGILAILISGRILVGRANSLYVSDIMALPYPADDMHDIDISFWEQALVEDIADHLVDFRRKGENAAVLSKADESDLQDFGKMYCDILNPVYKEFRPLKPITLGSFICYPFCYGDAPQVKLPDNEKQIVPLLNELLHHRHGSRLFINRILRLYEQNVIFMIKPDQKRYWLRSIALRDADETLIDLLEQGC</sequence>
<evidence type="ECO:0000256" key="4">
    <source>
        <dbReference type="ARBA" id="ARBA00022679"/>
    </source>
</evidence>
<name>A0A444J0X7_9BACT</name>
<dbReference type="InterPro" id="IPR011639">
    <property type="entry name" value="MethylTrfase_TaqI-like_dom"/>
</dbReference>
<dbReference type="Proteomes" id="UP000287853">
    <property type="component" value="Unassembled WGS sequence"/>
</dbReference>
<keyword evidence="3 8" id="KW-0489">Methyltransferase</keyword>
<keyword evidence="4" id="KW-0808">Transferase</keyword>
<evidence type="ECO:0000259" key="7">
    <source>
        <dbReference type="Pfam" id="PF07669"/>
    </source>
</evidence>